<evidence type="ECO:0000313" key="3">
    <source>
        <dbReference type="EMBL" id="CAH0377224.1"/>
    </source>
</evidence>
<accession>A0A7S4A635</accession>
<dbReference type="EMBL" id="CAKKNE010000005">
    <property type="protein sequence ID" value="CAH0377224.1"/>
    <property type="molecule type" value="Genomic_DNA"/>
</dbReference>
<gene>
    <name evidence="2" type="ORF">PCAL00307_LOCUS19635</name>
    <name evidence="3" type="ORF">PECAL_5P17960</name>
</gene>
<organism evidence="2">
    <name type="scientific">Pelagomonas calceolata</name>
    <dbReference type="NCBI Taxonomy" id="35677"/>
    <lineage>
        <taxon>Eukaryota</taxon>
        <taxon>Sar</taxon>
        <taxon>Stramenopiles</taxon>
        <taxon>Ochrophyta</taxon>
        <taxon>Pelagophyceae</taxon>
        <taxon>Pelagomonadales</taxon>
        <taxon>Pelagomonadaceae</taxon>
        <taxon>Pelagomonas</taxon>
    </lineage>
</organism>
<evidence type="ECO:0000313" key="2">
    <source>
        <dbReference type="EMBL" id="CAE0704187.1"/>
    </source>
</evidence>
<feature type="region of interest" description="Disordered" evidence="1">
    <location>
        <begin position="28"/>
        <end position="62"/>
    </location>
</feature>
<dbReference type="Proteomes" id="UP000789595">
    <property type="component" value="Unassembled WGS sequence"/>
</dbReference>
<protein>
    <submittedName>
        <fullName evidence="2">Uncharacterized protein</fullName>
    </submittedName>
</protein>
<dbReference type="OrthoDB" id="44377at2759"/>
<dbReference type="AlphaFoldDB" id="A0A7S4A635"/>
<reference evidence="3" key="2">
    <citation type="submission" date="2021-11" db="EMBL/GenBank/DDBJ databases">
        <authorList>
            <consortium name="Genoscope - CEA"/>
            <person name="William W."/>
        </authorList>
    </citation>
    <scope>NUCLEOTIDE SEQUENCE</scope>
</reference>
<proteinExistence type="predicted"/>
<dbReference type="EMBL" id="HBIW01022770">
    <property type="protein sequence ID" value="CAE0704187.1"/>
    <property type="molecule type" value="Transcribed_RNA"/>
</dbReference>
<evidence type="ECO:0000256" key="1">
    <source>
        <dbReference type="SAM" id="MobiDB-lite"/>
    </source>
</evidence>
<keyword evidence="4" id="KW-1185">Reference proteome</keyword>
<sequence>MLRPRLIAAWALAACSAYHYAPHRRRLAPRRATSNDDRERKMRERQEQAAAAAQAEKDDMREEELEEVYGYDDDDINYWADDDNDENALTFSTEKATLSGVGDAFGDLTVEQVAVDYRFPVAYVADVITGFGVQPPISDAAVIRDLLDADQAFALLEAVTSLDASEVDDAYVSFGLDGCARRLEADLAEVFALCVDNNFALPHGVETRLRRDQFDTIARTLGWRSDEARLPFKYEDFGYKELSKTAEPLDPDARALQDYVQAADDPSYLDNM</sequence>
<evidence type="ECO:0000313" key="4">
    <source>
        <dbReference type="Proteomes" id="UP000789595"/>
    </source>
</evidence>
<reference evidence="2" key="1">
    <citation type="submission" date="2021-01" db="EMBL/GenBank/DDBJ databases">
        <authorList>
            <person name="Corre E."/>
            <person name="Pelletier E."/>
            <person name="Niang G."/>
            <person name="Scheremetjew M."/>
            <person name="Finn R."/>
            <person name="Kale V."/>
            <person name="Holt S."/>
            <person name="Cochrane G."/>
            <person name="Meng A."/>
            <person name="Brown T."/>
            <person name="Cohen L."/>
        </authorList>
    </citation>
    <scope>NUCLEOTIDE SEQUENCE</scope>
    <source>
        <strain evidence="2">CCMP1756</strain>
    </source>
</reference>
<name>A0A7S4A635_9STRA</name>
<feature type="compositionally biased region" description="Basic and acidic residues" evidence="1">
    <location>
        <begin position="33"/>
        <end position="47"/>
    </location>
</feature>